<organism evidence="1 2">
    <name type="scientific">Bacillus taeanensis</name>
    <dbReference type="NCBI Taxonomy" id="273032"/>
    <lineage>
        <taxon>Bacteria</taxon>
        <taxon>Bacillati</taxon>
        <taxon>Bacillota</taxon>
        <taxon>Bacilli</taxon>
        <taxon>Bacillales</taxon>
        <taxon>Bacillaceae</taxon>
        <taxon>Bacillus</taxon>
    </lineage>
</organism>
<evidence type="ECO:0000313" key="2">
    <source>
        <dbReference type="Proteomes" id="UP000253314"/>
    </source>
</evidence>
<dbReference type="RefSeq" id="WP_113806635.1">
    <property type="nucleotide sequence ID" value="NZ_QOCW01000014.1"/>
</dbReference>
<evidence type="ECO:0000313" key="1">
    <source>
        <dbReference type="EMBL" id="RBW68986.1"/>
    </source>
</evidence>
<accession>A0A366XTJ2</accession>
<sequence>MEKKRYYVRVGSGEILEDQHASPYEFEIDATEEEAAQLAELFDKASAENMSDWYKVTHPISGKDVESKHYDQTLQEVYRFIRDHGTEKTRNHIESMKIIEQLGEKYH</sequence>
<protein>
    <recommendedName>
        <fullName evidence="3">Hydrolase</fullName>
    </recommendedName>
</protein>
<gene>
    <name evidence="1" type="ORF">DS031_13695</name>
</gene>
<name>A0A366XTJ2_9BACI</name>
<dbReference type="AlphaFoldDB" id="A0A366XTJ2"/>
<dbReference type="OrthoDB" id="2706506at2"/>
<reference evidence="1 2" key="1">
    <citation type="submission" date="2018-07" db="EMBL/GenBank/DDBJ databases">
        <title>Lottiidibacillus patelloidae gen. nov., sp. nov., isolated from the intestinal tract of a marine limpet and the reclassification of B. taeanensis BH030017T, B. algicola KMM 3737T and B. hwajinpoensis SW-72T as genus Lottiidibacillus.</title>
        <authorList>
            <person name="Liu R."/>
            <person name="Huang Z."/>
        </authorList>
    </citation>
    <scope>NUCLEOTIDE SEQUENCE [LARGE SCALE GENOMIC DNA]</scope>
    <source>
        <strain evidence="1 2">BH030017</strain>
    </source>
</reference>
<dbReference type="Proteomes" id="UP000253314">
    <property type="component" value="Unassembled WGS sequence"/>
</dbReference>
<keyword evidence="2" id="KW-1185">Reference proteome</keyword>
<comment type="caution">
    <text evidence="1">The sequence shown here is derived from an EMBL/GenBank/DDBJ whole genome shotgun (WGS) entry which is preliminary data.</text>
</comment>
<evidence type="ECO:0008006" key="3">
    <source>
        <dbReference type="Google" id="ProtNLM"/>
    </source>
</evidence>
<proteinExistence type="predicted"/>
<dbReference type="EMBL" id="QOCW01000014">
    <property type="protein sequence ID" value="RBW68986.1"/>
    <property type="molecule type" value="Genomic_DNA"/>
</dbReference>